<evidence type="ECO:0000313" key="2">
    <source>
        <dbReference type="EMBL" id="KAK3292637.1"/>
    </source>
</evidence>
<dbReference type="RefSeq" id="XP_062656151.1">
    <property type="nucleotide sequence ID" value="XM_062802514.1"/>
</dbReference>
<organism evidence="2 3">
    <name type="scientific">Chaetomium fimeti</name>
    <dbReference type="NCBI Taxonomy" id="1854472"/>
    <lineage>
        <taxon>Eukaryota</taxon>
        <taxon>Fungi</taxon>
        <taxon>Dikarya</taxon>
        <taxon>Ascomycota</taxon>
        <taxon>Pezizomycotina</taxon>
        <taxon>Sordariomycetes</taxon>
        <taxon>Sordariomycetidae</taxon>
        <taxon>Sordariales</taxon>
        <taxon>Chaetomiaceae</taxon>
        <taxon>Chaetomium</taxon>
    </lineage>
</organism>
<keyword evidence="3" id="KW-1185">Reference proteome</keyword>
<gene>
    <name evidence="2" type="ORF">B0H64DRAFT_377142</name>
</gene>
<dbReference type="GeneID" id="87839462"/>
<protein>
    <recommendedName>
        <fullName evidence="4">Secreted protein</fullName>
    </recommendedName>
</protein>
<dbReference type="Proteomes" id="UP001278766">
    <property type="component" value="Unassembled WGS sequence"/>
</dbReference>
<reference evidence="2" key="1">
    <citation type="journal article" date="2023" name="Mol. Phylogenet. Evol.">
        <title>Genome-scale phylogeny and comparative genomics of the fungal order Sordariales.</title>
        <authorList>
            <person name="Hensen N."/>
            <person name="Bonometti L."/>
            <person name="Westerberg I."/>
            <person name="Brannstrom I.O."/>
            <person name="Guillou S."/>
            <person name="Cros-Aarteil S."/>
            <person name="Calhoun S."/>
            <person name="Haridas S."/>
            <person name="Kuo A."/>
            <person name="Mondo S."/>
            <person name="Pangilinan J."/>
            <person name="Riley R."/>
            <person name="LaButti K."/>
            <person name="Andreopoulos B."/>
            <person name="Lipzen A."/>
            <person name="Chen C."/>
            <person name="Yan M."/>
            <person name="Daum C."/>
            <person name="Ng V."/>
            <person name="Clum A."/>
            <person name="Steindorff A."/>
            <person name="Ohm R.A."/>
            <person name="Martin F."/>
            <person name="Silar P."/>
            <person name="Natvig D.O."/>
            <person name="Lalanne C."/>
            <person name="Gautier V."/>
            <person name="Ament-Velasquez S.L."/>
            <person name="Kruys A."/>
            <person name="Hutchinson M.I."/>
            <person name="Powell A.J."/>
            <person name="Barry K."/>
            <person name="Miller A.N."/>
            <person name="Grigoriev I.V."/>
            <person name="Debuchy R."/>
            <person name="Gladieux P."/>
            <person name="Hiltunen Thoren M."/>
            <person name="Johannesson H."/>
        </authorList>
    </citation>
    <scope>NUCLEOTIDE SEQUENCE</scope>
    <source>
        <strain evidence="2">CBS 168.71</strain>
    </source>
</reference>
<evidence type="ECO:0000313" key="3">
    <source>
        <dbReference type="Proteomes" id="UP001278766"/>
    </source>
</evidence>
<comment type="caution">
    <text evidence="2">The sequence shown here is derived from an EMBL/GenBank/DDBJ whole genome shotgun (WGS) entry which is preliminary data.</text>
</comment>
<name>A0AAE0LPI6_9PEZI</name>
<evidence type="ECO:0008006" key="4">
    <source>
        <dbReference type="Google" id="ProtNLM"/>
    </source>
</evidence>
<proteinExistence type="predicted"/>
<keyword evidence="1" id="KW-0732">Signal</keyword>
<reference evidence="2" key="2">
    <citation type="submission" date="2023-06" db="EMBL/GenBank/DDBJ databases">
        <authorList>
            <consortium name="Lawrence Berkeley National Laboratory"/>
            <person name="Haridas S."/>
            <person name="Hensen N."/>
            <person name="Bonometti L."/>
            <person name="Westerberg I."/>
            <person name="Brannstrom I.O."/>
            <person name="Guillou S."/>
            <person name="Cros-Aarteil S."/>
            <person name="Calhoun S."/>
            <person name="Kuo A."/>
            <person name="Mondo S."/>
            <person name="Pangilinan J."/>
            <person name="Riley R."/>
            <person name="Labutti K."/>
            <person name="Andreopoulos B."/>
            <person name="Lipzen A."/>
            <person name="Chen C."/>
            <person name="Yanf M."/>
            <person name="Daum C."/>
            <person name="Ng V."/>
            <person name="Clum A."/>
            <person name="Steindorff A."/>
            <person name="Ohm R."/>
            <person name="Martin F."/>
            <person name="Silar P."/>
            <person name="Natvig D."/>
            <person name="Lalanne C."/>
            <person name="Gautier V."/>
            <person name="Ament-Velasquez S.L."/>
            <person name="Kruys A."/>
            <person name="Hutchinson M.I."/>
            <person name="Powell A.J."/>
            <person name="Barry K."/>
            <person name="Miller A.N."/>
            <person name="Grigoriev I.V."/>
            <person name="Debuchy R."/>
            <person name="Gladieux P."/>
            <person name="Thoren M.H."/>
            <person name="Johannesson H."/>
        </authorList>
    </citation>
    <scope>NUCLEOTIDE SEQUENCE</scope>
    <source>
        <strain evidence="2">CBS 168.71</strain>
    </source>
</reference>
<feature type="chain" id="PRO_5042237600" description="Secreted protein" evidence="1">
    <location>
        <begin position="19"/>
        <end position="100"/>
    </location>
</feature>
<feature type="signal peptide" evidence="1">
    <location>
        <begin position="1"/>
        <end position="18"/>
    </location>
</feature>
<dbReference type="AlphaFoldDB" id="A0AAE0LPI6"/>
<sequence>MGLELELLLFLWLRESCPTGTKKMIRASTQQRAVTQRHLVKWTTHVVAIPGCTHGWTMLVSAIDETRGGRTESPGCHDTQQRAEQLVVSVTSMRVPMPKN</sequence>
<accession>A0AAE0LPI6</accession>
<dbReference type="EMBL" id="JAUEPN010000007">
    <property type="protein sequence ID" value="KAK3292637.1"/>
    <property type="molecule type" value="Genomic_DNA"/>
</dbReference>
<evidence type="ECO:0000256" key="1">
    <source>
        <dbReference type="SAM" id="SignalP"/>
    </source>
</evidence>